<dbReference type="Proteomes" id="UP000077115">
    <property type="component" value="Unassembled WGS sequence"/>
</dbReference>
<name>A0A177WKD0_BATDL</name>
<feature type="compositionally biased region" description="Polar residues" evidence="4">
    <location>
        <begin position="197"/>
        <end position="207"/>
    </location>
</feature>
<organism evidence="5 6">
    <name type="scientific">Batrachochytrium dendrobatidis (strain JEL423)</name>
    <dbReference type="NCBI Taxonomy" id="403673"/>
    <lineage>
        <taxon>Eukaryota</taxon>
        <taxon>Fungi</taxon>
        <taxon>Fungi incertae sedis</taxon>
        <taxon>Chytridiomycota</taxon>
        <taxon>Chytridiomycota incertae sedis</taxon>
        <taxon>Chytridiomycetes</taxon>
        <taxon>Rhizophydiales</taxon>
        <taxon>Rhizophydiales incertae sedis</taxon>
        <taxon>Batrachochytrium</taxon>
    </lineage>
</organism>
<evidence type="ECO:0000256" key="3">
    <source>
        <dbReference type="ARBA" id="ARBA00023004"/>
    </source>
</evidence>
<proteinExistence type="predicted"/>
<evidence type="ECO:0000313" key="6">
    <source>
        <dbReference type="Proteomes" id="UP000077115"/>
    </source>
</evidence>
<feature type="compositionally biased region" description="Polar residues" evidence="4">
    <location>
        <begin position="160"/>
        <end position="179"/>
    </location>
</feature>
<keyword evidence="1" id="KW-0479">Metal-binding</keyword>
<sequence length="362" mass="39765">MDKTINADSPDSLLTIVPDSGPNMHSFTAVSDCVFIDILGPPYDQNRLCTYFQELSPSGFEKYFPNAKLKIKDATAVSIMEDVVMNASLCENTHTQSTSRSVPSKEMQVEFEDSEQSLSIDHLSHVAPSLYVQQSKKLAEIPPPHLNQVESTAAESLPLNLSQHRSSQRTSHISQDLTDTPSVATTSNSATSTRHSQLCSNLESAHISSSHNSFAPPSSFSQEMGEKGSSVQTLGLDHSRTLLAKTQQPLPSSCSSVTSDMTFITKTPTPLHPARSDIIAQDSDDPTAVWLLEVSCMEYDCYERRYGGEDAVQPLIPLAPPTHTDSSHLFPYNLLPICILRVQTCLRLHLFLLKHCSKTLSC</sequence>
<dbReference type="OrthoDB" id="271433at2759"/>
<dbReference type="GO" id="GO:0016702">
    <property type="term" value="F:oxidoreductase activity, acting on single donors with incorporation of molecular oxygen, incorporation of two atoms of oxygen"/>
    <property type="evidence" value="ECO:0007669"/>
    <property type="project" value="InterPro"/>
</dbReference>
<dbReference type="STRING" id="403673.A0A177WKD0"/>
<evidence type="ECO:0000256" key="4">
    <source>
        <dbReference type="SAM" id="MobiDB-lite"/>
    </source>
</evidence>
<reference evidence="5 6" key="2">
    <citation type="submission" date="2016-05" db="EMBL/GenBank/DDBJ databases">
        <title>Lineage-specific infection strategies underlie the spectrum of fungal disease in amphibians.</title>
        <authorList>
            <person name="Cuomo C.A."/>
            <person name="Farrer R.A."/>
            <person name="James T."/>
            <person name="Longcore J."/>
            <person name="Birren B."/>
        </authorList>
    </citation>
    <scope>NUCLEOTIDE SEQUENCE [LARGE SCALE GENOMIC DNA]</scope>
    <source>
        <strain evidence="5 6">JEL423</strain>
    </source>
</reference>
<feature type="compositionally biased region" description="Low complexity" evidence="4">
    <location>
        <begin position="208"/>
        <end position="221"/>
    </location>
</feature>
<evidence type="ECO:0000313" key="5">
    <source>
        <dbReference type="EMBL" id="OAJ40553.1"/>
    </source>
</evidence>
<evidence type="ECO:0000256" key="1">
    <source>
        <dbReference type="ARBA" id="ARBA00022723"/>
    </source>
</evidence>
<keyword evidence="3" id="KW-0408">Iron</keyword>
<dbReference type="InterPro" id="IPR012864">
    <property type="entry name" value="PCO/ADO"/>
</dbReference>
<gene>
    <name evidence="5" type="ORF">BDEG_24271</name>
</gene>
<reference evidence="5 6" key="1">
    <citation type="submission" date="2006-10" db="EMBL/GenBank/DDBJ databases">
        <title>The Genome Sequence of Batrachochytrium dendrobatidis JEL423.</title>
        <authorList>
            <consortium name="The Broad Institute Genome Sequencing Platform"/>
            <person name="Birren B."/>
            <person name="Lander E."/>
            <person name="Galagan J."/>
            <person name="Cuomo C."/>
            <person name="Devon K."/>
            <person name="Jaffe D."/>
            <person name="Butler J."/>
            <person name="Alvarez P."/>
            <person name="Gnerre S."/>
            <person name="Grabherr M."/>
            <person name="Kleber M."/>
            <person name="Mauceli E."/>
            <person name="Brockman W."/>
            <person name="Young S."/>
            <person name="LaButti K."/>
            <person name="Sykes S."/>
            <person name="DeCaprio D."/>
            <person name="Crawford M."/>
            <person name="Koehrsen M."/>
            <person name="Engels R."/>
            <person name="Montgomery P."/>
            <person name="Pearson M."/>
            <person name="Howarth C."/>
            <person name="Larson L."/>
            <person name="White J."/>
            <person name="O'Leary S."/>
            <person name="Kodira C."/>
            <person name="Zeng Q."/>
            <person name="Yandava C."/>
            <person name="Alvarado L."/>
            <person name="Longcore J."/>
            <person name="James T."/>
        </authorList>
    </citation>
    <scope>NUCLEOTIDE SEQUENCE [LARGE SCALE GENOMIC DNA]</scope>
    <source>
        <strain evidence="5 6">JEL423</strain>
    </source>
</reference>
<dbReference type="VEuPathDB" id="FungiDB:BDEG_24271"/>
<dbReference type="GO" id="GO:0046872">
    <property type="term" value="F:metal ion binding"/>
    <property type="evidence" value="ECO:0007669"/>
    <property type="project" value="UniProtKB-KW"/>
</dbReference>
<protein>
    <submittedName>
        <fullName evidence="5">Uncharacterized protein</fullName>
    </submittedName>
</protein>
<dbReference type="AlphaFoldDB" id="A0A177WKD0"/>
<dbReference type="EMBL" id="DS022304">
    <property type="protein sequence ID" value="OAJ40553.1"/>
    <property type="molecule type" value="Genomic_DNA"/>
</dbReference>
<dbReference type="Pfam" id="PF07847">
    <property type="entry name" value="PCO_ADO"/>
    <property type="match status" value="1"/>
</dbReference>
<keyword evidence="2" id="KW-0560">Oxidoreductase</keyword>
<accession>A0A177WKD0</accession>
<evidence type="ECO:0000256" key="2">
    <source>
        <dbReference type="ARBA" id="ARBA00023002"/>
    </source>
</evidence>
<feature type="region of interest" description="Disordered" evidence="4">
    <location>
        <begin position="160"/>
        <end position="232"/>
    </location>
</feature>
<feature type="compositionally biased region" description="Low complexity" evidence="4">
    <location>
        <begin position="180"/>
        <end position="196"/>
    </location>
</feature>